<reference evidence="2 3" key="1">
    <citation type="submission" date="2019-08" db="EMBL/GenBank/DDBJ databases">
        <title>Aureimonas fodiniaquatilis sp. nov., isolated from a coal mine wastewater.</title>
        <authorList>
            <person name="Kim W."/>
        </authorList>
    </citation>
    <scope>NUCLEOTIDE SEQUENCE [LARGE SCALE GENOMIC DNA]</scope>
    <source>
        <strain evidence="2 3">CAU 1482</strain>
    </source>
</reference>
<dbReference type="Pfam" id="PF01963">
    <property type="entry name" value="TraB_PrgY_gumN"/>
    <property type="match status" value="1"/>
</dbReference>
<dbReference type="AlphaFoldDB" id="A0A5B0DPB3"/>
<keyword evidence="3" id="KW-1185">Reference proteome</keyword>
<evidence type="ECO:0000313" key="2">
    <source>
        <dbReference type="EMBL" id="KAA0968278.1"/>
    </source>
</evidence>
<keyword evidence="1" id="KW-0732">Signal</keyword>
<dbReference type="InterPro" id="IPR002816">
    <property type="entry name" value="TraB/PrgY/GumN_fam"/>
</dbReference>
<evidence type="ECO:0008006" key="4">
    <source>
        <dbReference type="Google" id="ProtNLM"/>
    </source>
</evidence>
<protein>
    <recommendedName>
        <fullName evidence="4">TraB/GumN family protein</fullName>
    </recommendedName>
</protein>
<organism evidence="2 3">
    <name type="scientific">Aureimonas fodinaquatilis</name>
    <dbReference type="NCBI Taxonomy" id="2565783"/>
    <lineage>
        <taxon>Bacteria</taxon>
        <taxon>Pseudomonadati</taxon>
        <taxon>Pseudomonadota</taxon>
        <taxon>Alphaproteobacteria</taxon>
        <taxon>Hyphomicrobiales</taxon>
        <taxon>Aurantimonadaceae</taxon>
        <taxon>Aureimonas</taxon>
    </lineage>
</organism>
<dbReference type="Proteomes" id="UP000324738">
    <property type="component" value="Unassembled WGS sequence"/>
</dbReference>
<evidence type="ECO:0000313" key="3">
    <source>
        <dbReference type="Proteomes" id="UP000324738"/>
    </source>
</evidence>
<dbReference type="CDD" id="cd14789">
    <property type="entry name" value="Tiki"/>
    <property type="match status" value="1"/>
</dbReference>
<gene>
    <name evidence="2" type="ORF">FPY71_18320</name>
</gene>
<dbReference type="OrthoDB" id="9806326at2"/>
<evidence type="ECO:0000256" key="1">
    <source>
        <dbReference type="SAM" id="SignalP"/>
    </source>
</evidence>
<proteinExistence type="predicted"/>
<comment type="caution">
    <text evidence="2">The sequence shown here is derived from an EMBL/GenBank/DDBJ whole genome shotgun (WGS) entry which is preliminary data.</text>
</comment>
<accession>A0A5B0DPB3</accession>
<dbReference type="InterPro" id="IPR047111">
    <property type="entry name" value="YbaP-like"/>
</dbReference>
<dbReference type="PANTHER" id="PTHR40590:SF1">
    <property type="entry name" value="CYTOPLASMIC PROTEIN"/>
    <property type="match status" value="1"/>
</dbReference>
<dbReference type="PANTHER" id="PTHR40590">
    <property type="entry name" value="CYTOPLASMIC PROTEIN-RELATED"/>
    <property type="match status" value="1"/>
</dbReference>
<dbReference type="RefSeq" id="WP_149301796.1">
    <property type="nucleotide sequence ID" value="NZ_VTWH01000006.1"/>
</dbReference>
<dbReference type="EMBL" id="VTWH01000006">
    <property type="protein sequence ID" value="KAA0968278.1"/>
    <property type="molecule type" value="Genomic_DNA"/>
</dbReference>
<sequence length="340" mass="36933">MIEVIPKYATTLSGLIIATCLATATAASAQCDTGINMVDALPEAQRQAIFQEAATQANGKGRFYRIEKADKEPSYLFGTVHLTDPRVTYLPESISTAFDSASQLVLETTDLIDSDALEKILLEHPDLTTLPEGQRITDYLSSDDTEALTRLAQNAGTPLENFATLQPWLVAAAVMTTPCEQQRQAEGKMILDLTLAQKAEGMGKPIAGLESASEQFGAMASLPYDHQAEMLLATFKFQNRIPDIIETLISLYLQGNIAVISPALELIAPAGSDEARSLELWKEFDERIIRDRNRLMADRLQPALTQGGAFVAVGAQHLIGDEGLVELLRDAGWTLSPVAE</sequence>
<name>A0A5B0DPB3_9HYPH</name>
<feature type="chain" id="PRO_5022971458" description="TraB/GumN family protein" evidence="1">
    <location>
        <begin position="30"/>
        <end position="340"/>
    </location>
</feature>
<feature type="signal peptide" evidence="1">
    <location>
        <begin position="1"/>
        <end position="29"/>
    </location>
</feature>